<gene>
    <name evidence="1" type="ORF">H4317_12180</name>
</gene>
<protein>
    <submittedName>
        <fullName evidence="1">N-acetyl sugar amidotransferase</fullName>
    </submittedName>
</protein>
<dbReference type="InterPro" id="IPR020022">
    <property type="entry name" value="N-acetyl_sugar_amidoTrfase"/>
</dbReference>
<dbReference type="GO" id="GO:0016740">
    <property type="term" value="F:transferase activity"/>
    <property type="evidence" value="ECO:0007669"/>
    <property type="project" value="UniProtKB-KW"/>
</dbReference>
<dbReference type="AlphaFoldDB" id="A0A7G7W3J6"/>
<accession>A0A7G7W3J6</accession>
<sequence>MTQLYQQCTRCIMDTTVPGIQFDTRGECNFCAVHDHMDHAFPLGEAGRRKVQEIADDIKQLGKGKKYDCVLGVSGGRDSSYTIWYCVVKLGLRPLAVHFNDGFGNPVAGENMIKACRKLGVEMRTITSDWRESKDLKIAFLKASTPDMEEGTDVGIATALYGVAAKEGIQRIVIGQSFRTEGIAPLSWNYLDGKYLKAVQKQFGTVPLRPWKPDDPGFNLGIKEMFYYAFVRRIKTVTLLYHVDYVRADVDELLERELDWVNPGAHYFDDLYQSVIYYLNRTKFNIDRRLFNYSALVRSGQMSRETALERVSHVNKIEDEKVISLCIKRLGLTREEFEQIVATPPKTFRDYPNNYALIQQLRWPIKMLSRLNLIPESAYDKYFNCGT</sequence>
<evidence type="ECO:0000313" key="1">
    <source>
        <dbReference type="EMBL" id="QNH60939.1"/>
    </source>
</evidence>
<name>A0A7G7W3J6_9BACT</name>
<dbReference type="EMBL" id="CP060202">
    <property type="protein sequence ID" value="QNH60939.1"/>
    <property type="molecule type" value="Genomic_DNA"/>
</dbReference>
<dbReference type="InterPro" id="IPR014729">
    <property type="entry name" value="Rossmann-like_a/b/a_fold"/>
</dbReference>
<dbReference type="SUPFAM" id="SSF52402">
    <property type="entry name" value="Adenine nucleotide alpha hydrolases-like"/>
    <property type="match status" value="1"/>
</dbReference>
<evidence type="ECO:0000313" key="2">
    <source>
        <dbReference type="Proteomes" id="UP000515489"/>
    </source>
</evidence>
<reference evidence="1 2" key="1">
    <citation type="submission" date="2020-08" db="EMBL/GenBank/DDBJ databases">
        <title>Hymenobacter sp. S2-20-2 genome sequencing.</title>
        <authorList>
            <person name="Jin L."/>
        </authorList>
    </citation>
    <scope>NUCLEOTIDE SEQUENCE [LARGE SCALE GENOMIC DNA]</scope>
    <source>
        <strain evidence="1 2">S2-20-2</strain>
    </source>
</reference>
<dbReference type="RefSeq" id="WP_185886870.1">
    <property type="nucleotide sequence ID" value="NZ_CP060202.1"/>
</dbReference>
<dbReference type="Proteomes" id="UP000515489">
    <property type="component" value="Chromosome"/>
</dbReference>
<dbReference type="Gene3D" id="3.40.50.620">
    <property type="entry name" value="HUPs"/>
    <property type="match status" value="1"/>
</dbReference>
<dbReference type="NCBIfam" id="TIGR03573">
    <property type="entry name" value="WbuX"/>
    <property type="match status" value="1"/>
</dbReference>
<proteinExistence type="predicted"/>
<keyword evidence="2" id="KW-1185">Reference proteome</keyword>
<keyword evidence="1" id="KW-0808">Transferase</keyword>
<dbReference type="KEGG" id="hsk:H4317_12180"/>
<organism evidence="1 2">
    <name type="scientific">Hymenobacter sediminicola</name>
    <dbReference type="NCBI Taxonomy" id="2761579"/>
    <lineage>
        <taxon>Bacteria</taxon>
        <taxon>Pseudomonadati</taxon>
        <taxon>Bacteroidota</taxon>
        <taxon>Cytophagia</taxon>
        <taxon>Cytophagales</taxon>
        <taxon>Hymenobacteraceae</taxon>
        <taxon>Hymenobacter</taxon>
    </lineage>
</organism>